<name>A0A6G1WVD1_9HYPH</name>
<dbReference type="SUPFAM" id="SSF51126">
    <property type="entry name" value="Pectin lyase-like"/>
    <property type="match status" value="1"/>
</dbReference>
<accession>A0A6G1WVD1</accession>
<dbReference type="InterPro" id="IPR012334">
    <property type="entry name" value="Pectin_lyas_fold"/>
</dbReference>
<evidence type="ECO:0000313" key="1">
    <source>
        <dbReference type="EMBL" id="MQW73631.1"/>
    </source>
</evidence>
<evidence type="ECO:0008006" key="2">
    <source>
        <dbReference type="Google" id="ProtNLM"/>
    </source>
</evidence>
<sequence>MVELAANIWADGPSSDPYEPDKAQIRAWGTFVEQNAAWNLLNVAAIGSNSIPDGMNFIRTAGYATSSDGGGALYVRLEAPGTEPWQKQSSDGAWWDIAEQQEYAAEIFGLGVGGVDTASWELAAGFITKRGGTLRVPAGEFTLTNDWSVTSTAAPFRIVGAGKDVTIFKRADTGTFAFWNIVSSSDYVIADLTLNCQRSNVAVGAGSHALRMDRGDRITVRRVKVTDYTDTGIIYFDTADAENGLHDDIRVIECECDGMNSANNGILLNNTRRGLMSFNKVINLGRQGAPQFAVQFKARNVDGKSFGNWIENCRGGVAIGSTEVASPSNVNCHSSFEIVKGATRALRITSSNFCTIHAEIVDMDEASDAGNPTEDTDEHAVFLNQVDNCVIRIGHLRGYEDTKYIVAMPTAVGCSVLIDTWRNVPQTSKFLDLGAAASGNVIEVKNYVGTRFDFMMDLVQDASASQNTFILADDVMAQRTTIASDAITIRNPAVARYRLDTESAAATDNLTYIAGGTDGQVVFLTTTSDARDVVIVYNGAAPPAGHAPLFLKGAVNRTLGTINDIVAVMFSSFANKWIEI</sequence>
<proteinExistence type="predicted"/>
<comment type="caution">
    <text evidence="1">The sequence shown here is derived from an EMBL/GenBank/DDBJ whole genome shotgun (WGS) entry which is preliminary data.</text>
</comment>
<reference evidence="1" key="1">
    <citation type="journal article" date="2013" name="Genome Biol.">
        <title>Comparative genomics of the core and accessory genomes of 48 Sinorhizobium strains comprising five genospecies.</title>
        <authorList>
            <person name="Sugawara M."/>
            <person name="Epstein B."/>
            <person name="Badgley B.D."/>
            <person name="Unno T."/>
            <person name="Xu L."/>
            <person name="Reese J."/>
            <person name="Gyaneshwar P."/>
            <person name="Denny R."/>
            <person name="Mudge J."/>
            <person name="Bharti A.K."/>
            <person name="Farmer A.D."/>
            <person name="May G.D."/>
            <person name="Woodward J.E."/>
            <person name="Medigue C."/>
            <person name="Vallenet D."/>
            <person name="Lajus A."/>
            <person name="Rouy Z."/>
            <person name="Martinez-Vaz B."/>
            <person name="Tiffin P."/>
            <person name="Young N.D."/>
            <person name="Sadowsky M.J."/>
        </authorList>
    </citation>
    <scope>NUCLEOTIDE SEQUENCE</scope>
    <source>
        <strain evidence="1">M1</strain>
    </source>
</reference>
<organism evidence="1">
    <name type="scientific">Sinorhizobium medicae</name>
    <dbReference type="NCBI Taxonomy" id="110321"/>
    <lineage>
        <taxon>Bacteria</taxon>
        <taxon>Pseudomonadati</taxon>
        <taxon>Pseudomonadota</taxon>
        <taxon>Alphaproteobacteria</taxon>
        <taxon>Hyphomicrobiales</taxon>
        <taxon>Rhizobiaceae</taxon>
        <taxon>Sinorhizobium/Ensifer group</taxon>
        <taxon>Sinorhizobium</taxon>
    </lineage>
</organism>
<dbReference type="Gene3D" id="2.160.20.10">
    <property type="entry name" value="Single-stranded right-handed beta-helix, Pectin lyase-like"/>
    <property type="match status" value="1"/>
</dbReference>
<protein>
    <recommendedName>
        <fullName evidence="2">Pectate lyase superfamily protein domain-containing protein</fullName>
    </recommendedName>
</protein>
<gene>
    <name evidence="1" type="ORF">GHJ91_32485</name>
</gene>
<dbReference type="InterPro" id="IPR011050">
    <property type="entry name" value="Pectin_lyase_fold/virulence"/>
</dbReference>
<dbReference type="EMBL" id="WISB01000218">
    <property type="protein sequence ID" value="MQW73631.1"/>
    <property type="molecule type" value="Genomic_DNA"/>
</dbReference>
<dbReference type="AlphaFoldDB" id="A0A6G1WVD1"/>
<dbReference type="RefSeq" id="WP_153414357.1">
    <property type="nucleotide sequence ID" value="NZ_WISB01000218.1"/>
</dbReference>